<dbReference type="AlphaFoldDB" id="A0AAD4AMF6"/>
<dbReference type="Proteomes" id="UP000016487">
    <property type="component" value="Unassembled WGS sequence"/>
</dbReference>
<name>A0AAD4AMF6_9GAMM</name>
<sequence length="40" mass="4389">MAGLYAALFKKAFLANGKRSPTMGWFYSVVGGAIRYAIFN</sequence>
<organism evidence="1 2">
    <name type="scientific">Pseudoalteromonas citrea</name>
    <dbReference type="NCBI Taxonomy" id="43655"/>
    <lineage>
        <taxon>Bacteria</taxon>
        <taxon>Pseudomonadati</taxon>
        <taxon>Pseudomonadota</taxon>
        <taxon>Gammaproteobacteria</taxon>
        <taxon>Alteromonadales</taxon>
        <taxon>Pseudoalteromonadaceae</taxon>
        <taxon>Pseudoalteromonas</taxon>
    </lineage>
</organism>
<reference evidence="1" key="2">
    <citation type="submission" date="2015-03" db="EMBL/GenBank/DDBJ databases">
        <title>Genome sequence of Pseudoalteromonas citrea.</title>
        <authorList>
            <person name="Xie B.-B."/>
            <person name="Rong J.-C."/>
            <person name="Qin Q.-L."/>
            <person name="Zhang Y.-Z."/>
        </authorList>
    </citation>
    <scope>NUCLEOTIDE SEQUENCE</scope>
    <source>
        <strain evidence="1">DSM 8771</strain>
    </source>
</reference>
<comment type="caution">
    <text evidence="1">The sequence shown here is derived from an EMBL/GenBank/DDBJ whole genome shotgun (WGS) entry which is preliminary data.</text>
</comment>
<evidence type="ECO:0000313" key="1">
    <source>
        <dbReference type="EMBL" id="KAF7775430.1"/>
    </source>
</evidence>
<protein>
    <submittedName>
        <fullName evidence="1">Uncharacterized protein</fullName>
    </submittedName>
</protein>
<gene>
    <name evidence="1" type="ORF">PCIT_a1619</name>
</gene>
<accession>A0AAD4AMF6</accession>
<proteinExistence type="predicted"/>
<reference evidence="1" key="1">
    <citation type="journal article" date="2012" name="J. Bacteriol.">
        <title>Genome sequences of type strains of seven species of the marine bacterium Pseudoalteromonas.</title>
        <authorList>
            <person name="Xie B.B."/>
            <person name="Shu Y.L."/>
            <person name="Qin Q.L."/>
            <person name="Rong J.C."/>
            <person name="Zhang X.Y."/>
            <person name="Chen X.L."/>
            <person name="Shi M."/>
            <person name="He H.L."/>
            <person name="Zhou B.C."/>
            <person name="Zhang Y.Z."/>
        </authorList>
    </citation>
    <scope>NUCLEOTIDE SEQUENCE</scope>
    <source>
        <strain evidence="1">DSM 8771</strain>
    </source>
</reference>
<dbReference type="EMBL" id="AHBZ03000012">
    <property type="protein sequence ID" value="KAF7775430.1"/>
    <property type="molecule type" value="Genomic_DNA"/>
</dbReference>
<evidence type="ECO:0000313" key="2">
    <source>
        <dbReference type="Proteomes" id="UP000016487"/>
    </source>
</evidence>